<keyword evidence="2" id="KW-0812">Transmembrane</keyword>
<evidence type="ECO:0000256" key="1">
    <source>
        <dbReference type="SAM" id="MobiDB-lite"/>
    </source>
</evidence>
<dbReference type="OrthoDB" id="3543295at2759"/>
<dbReference type="Proteomes" id="UP001152300">
    <property type="component" value="Unassembled WGS sequence"/>
</dbReference>
<feature type="region of interest" description="Disordered" evidence="1">
    <location>
        <begin position="395"/>
        <end position="420"/>
    </location>
</feature>
<feature type="compositionally biased region" description="Acidic residues" evidence="1">
    <location>
        <begin position="341"/>
        <end position="350"/>
    </location>
</feature>
<evidence type="ECO:0000313" key="4">
    <source>
        <dbReference type="Proteomes" id="UP001152300"/>
    </source>
</evidence>
<protein>
    <submittedName>
        <fullName evidence="3">Uncharacterized protein</fullName>
    </submittedName>
</protein>
<feature type="region of interest" description="Disordered" evidence="1">
    <location>
        <begin position="1"/>
        <end position="89"/>
    </location>
</feature>
<feature type="compositionally biased region" description="Polar residues" evidence="1">
    <location>
        <begin position="213"/>
        <end position="246"/>
    </location>
</feature>
<evidence type="ECO:0000256" key="2">
    <source>
        <dbReference type="SAM" id="Phobius"/>
    </source>
</evidence>
<feature type="region of interest" description="Disordered" evidence="1">
    <location>
        <begin position="323"/>
        <end position="362"/>
    </location>
</feature>
<keyword evidence="4" id="KW-1185">Reference proteome</keyword>
<feature type="compositionally biased region" description="Polar residues" evidence="1">
    <location>
        <begin position="323"/>
        <end position="339"/>
    </location>
</feature>
<dbReference type="AlphaFoldDB" id="A0A9X0DHE4"/>
<accession>A0A9X0DHE4</accession>
<reference evidence="3" key="1">
    <citation type="submission" date="2022-11" db="EMBL/GenBank/DDBJ databases">
        <title>Genome Resource of Sclerotinia nivalis Strain SnTB1, a Plant Pathogen Isolated from American Ginseng.</title>
        <authorList>
            <person name="Fan S."/>
        </authorList>
    </citation>
    <scope>NUCLEOTIDE SEQUENCE</scope>
    <source>
        <strain evidence="3">SnTB1</strain>
    </source>
</reference>
<keyword evidence="2" id="KW-1133">Transmembrane helix</keyword>
<feature type="transmembrane region" description="Helical" evidence="2">
    <location>
        <begin position="94"/>
        <end position="117"/>
    </location>
</feature>
<feature type="compositionally biased region" description="Polar residues" evidence="1">
    <location>
        <begin position="352"/>
        <end position="362"/>
    </location>
</feature>
<proteinExistence type="predicted"/>
<name>A0A9X0DHE4_9HELO</name>
<dbReference type="CDD" id="cd12087">
    <property type="entry name" value="TM_EGFR-like"/>
    <property type="match status" value="1"/>
</dbReference>
<dbReference type="EMBL" id="JAPEIS010000008">
    <property type="protein sequence ID" value="KAJ8063631.1"/>
    <property type="molecule type" value="Genomic_DNA"/>
</dbReference>
<feature type="compositionally biased region" description="Low complexity" evidence="1">
    <location>
        <begin position="77"/>
        <end position="89"/>
    </location>
</feature>
<feature type="compositionally biased region" description="Polar residues" evidence="1">
    <location>
        <begin position="51"/>
        <end position="76"/>
    </location>
</feature>
<organism evidence="3 4">
    <name type="scientific">Sclerotinia nivalis</name>
    <dbReference type="NCBI Taxonomy" id="352851"/>
    <lineage>
        <taxon>Eukaryota</taxon>
        <taxon>Fungi</taxon>
        <taxon>Dikarya</taxon>
        <taxon>Ascomycota</taxon>
        <taxon>Pezizomycotina</taxon>
        <taxon>Leotiomycetes</taxon>
        <taxon>Helotiales</taxon>
        <taxon>Sclerotiniaceae</taxon>
        <taxon>Sclerotinia</taxon>
    </lineage>
</organism>
<comment type="caution">
    <text evidence="3">The sequence shown here is derived from an EMBL/GenBank/DDBJ whole genome shotgun (WGS) entry which is preliminary data.</text>
</comment>
<keyword evidence="2" id="KW-0472">Membrane</keyword>
<evidence type="ECO:0000313" key="3">
    <source>
        <dbReference type="EMBL" id="KAJ8063631.1"/>
    </source>
</evidence>
<feature type="compositionally biased region" description="Low complexity" evidence="1">
    <location>
        <begin position="18"/>
        <end position="45"/>
    </location>
</feature>
<gene>
    <name evidence="3" type="ORF">OCU04_007499</name>
</gene>
<sequence length="420" mass="44959">MESRDQSNPLMLRDMDNSGVGSSGSSASQGGDQGSSGSSGSSGSQAIREYNAQTTTAYQSTPTSATTLKNQTNSAIPSSTSSTSSGPSSNNRTAIIVGVLGGVGALLIISLIALYLLQRRKTKKAAAHKRVTHQVSYNRLNSSFGGVPFLKRDSQASDNEISRPPMVADTSYQGAYMRGGQSSYPDLSGDMETDRFLPSDEESQQRMAAGANGTHSSSDHLATPSISGDPFTDQNRLSQISGNTASPPRPGTLVRHDTMGFPLDDDDTSYIGPDGEEHRLSRIMHSPRASVFEPTIMSPSPIRPTISHENLERGFLQNQDLNQSRPIPQHLNSLSSNYDNPEFENEDDEVPPTQSYGGQQSMSPVPMQSGAWIAAHHPHLAAGFSMGDVHRNMSTRTQSSFAPSVVSDTELDRLGVGQRP</sequence>
<feature type="region of interest" description="Disordered" evidence="1">
    <location>
        <begin position="178"/>
        <end position="264"/>
    </location>
</feature>